<accession>A0A9D9NPT0</accession>
<dbReference type="InterPro" id="IPR019219">
    <property type="entry name" value="DUF2130"/>
</dbReference>
<keyword evidence="1" id="KW-0175">Coiled coil</keyword>
<proteinExistence type="predicted"/>
<comment type="caution">
    <text evidence="2">The sequence shown here is derived from an EMBL/GenBank/DDBJ whole genome shotgun (WGS) entry which is preliminary data.</text>
</comment>
<name>A0A9D9NPT0_9BACT</name>
<dbReference type="Proteomes" id="UP000823772">
    <property type="component" value="Unassembled WGS sequence"/>
</dbReference>
<dbReference type="AlphaFoldDB" id="A0A9D9NPT0"/>
<sequence>MNEIKCPKCGNVFSVDEADYASIANQIRNNEFNEELARRTAEQEKRFTIKQELELNKKELEFRKILEKKEQEISRLGTEVARNDSLRKMAVLETENSFREKLQAKDTEIAELKGKMTSEKDAAIIREKSLADKYNSQLKEKQELIDYYKDLKTRMSTKMIGETLEIHCSTEFNRMRMSMYPRAYFEKDNDVRGGTKGDFVFRDYDEDGTEYISVMFEMKNEMDGTAVKHKNEDFFAKLDKDRNEKGCEYAVLVSLLEPDSELYNAGIVDVSYRFPKMYVIRPQFFMPIISLLTQAAKNSLGYRKALAIAQKQSVDVTNFEEQLNDFKSKFANNYRLASEKFRKAIEEIDKTIDHLQKIKDALLGSENNLRLANNKAEELTIKRLTRNNPTMKAKFEEASGGTH</sequence>
<dbReference type="PIRSF" id="PIRSF005850">
    <property type="entry name" value="UCP005850"/>
    <property type="match status" value="1"/>
</dbReference>
<gene>
    <name evidence="2" type="ORF">IAC87_03805</name>
</gene>
<protein>
    <submittedName>
        <fullName evidence="2">DUF2130 domain-containing protein</fullName>
    </submittedName>
</protein>
<dbReference type="EMBL" id="JADILY010000081">
    <property type="protein sequence ID" value="MBO8481654.1"/>
    <property type="molecule type" value="Genomic_DNA"/>
</dbReference>
<evidence type="ECO:0000313" key="3">
    <source>
        <dbReference type="Proteomes" id="UP000823772"/>
    </source>
</evidence>
<organism evidence="2 3">
    <name type="scientific">Candidatus Merdivivens faecigallinarum</name>
    <dbReference type="NCBI Taxonomy" id="2840871"/>
    <lineage>
        <taxon>Bacteria</taxon>
        <taxon>Pseudomonadati</taxon>
        <taxon>Bacteroidota</taxon>
        <taxon>Bacteroidia</taxon>
        <taxon>Bacteroidales</taxon>
        <taxon>Muribaculaceae</taxon>
        <taxon>Muribaculaceae incertae sedis</taxon>
        <taxon>Candidatus Merdivivens</taxon>
    </lineage>
</organism>
<reference evidence="2" key="2">
    <citation type="journal article" date="2021" name="PeerJ">
        <title>Extensive microbial diversity within the chicken gut microbiome revealed by metagenomics and culture.</title>
        <authorList>
            <person name="Gilroy R."/>
            <person name="Ravi A."/>
            <person name="Getino M."/>
            <person name="Pursley I."/>
            <person name="Horton D.L."/>
            <person name="Alikhan N.F."/>
            <person name="Baker D."/>
            <person name="Gharbi K."/>
            <person name="Hall N."/>
            <person name="Watson M."/>
            <person name="Adriaenssens E.M."/>
            <person name="Foster-Nyarko E."/>
            <person name="Jarju S."/>
            <person name="Secka A."/>
            <person name="Antonio M."/>
            <person name="Oren A."/>
            <person name="Chaudhuri R.R."/>
            <person name="La Ragione R."/>
            <person name="Hildebrand F."/>
            <person name="Pallen M.J."/>
        </authorList>
    </citation>
    <scope>NUCLEOTIDE SEQUENCE</scope>
    <source>
        <strain evidence="2">B3-2255</strain>
    </source>
</reference>
<evidence type="ECO:0000313" key="2">
    <source>
        <dbReference type="EMBL" id="MBO8481654.1"/>
    </source>
</evidence>
<feature type="coiled-coil region" evidence="1">
    <location>
        <begin position="355"/>
        <end position="382"/>
    </location>
</feature>
<reference evidence="2" key="1">
    <citation type="submission" date="2020-10" db="EMBL/GenBank/DDBJ databases">
        <authorList>
            <person name="Gilroy R."/>
        </authorList>
    </citation>
    <scope>NUCLEOTIDE SEQUENCE</scope>
    <source>
        <strain evidence="2">B3-2255</strain>
    </source>
</reference>
<dbReference type="Pfam" id="PF09903">
    <property type="entry name" value="DUF2130"/>
    <property type="match status" value="1"/>
</dbReference>
<evidence type="ECO:0000256" key="1">
    <source>
        <dbReference type="SAM" id="Coils"/>
    </source>
</evidence>